<dbReference type="InterPro" id="IPR038610">
    <property type="entry name" value="FliK-like_C_sf"/>
</dbReference>
<keyword evidence="2" id="KW-0969">Cilium</keyword>
<dbReference type="Pfam" id="PF02120">
    <property type="entry name" value="Flg_hook"/>
    <property type="match status" value="1"/>
</dbReference>
<organism evidence="2 3">
    <name type="scientific">Undibacterium jejuense</name>
    <dbReference type="NCBI Taxonomy" id="1344949"/>
    <lineage>
        <taxon>Bacteria</taxon>
        <taxon>Pseudomonadati</taxon>
        <taxon>Pseudomonadota</taxon>
        <taxon>Betaproteobacteria</taxon>
        <taxon>Burkholderiales</taxon>
        <taxon>Oxalobacteraceae</taxon>
        <taxon>Undibacterium</taxon>
    </lineage>
</organism>
<dbReference type="InterPro" id="IPR021136">
    <property type="entry name" value="Flagellar_hook_control-like_C"/>
</dbReference>
<keyword evidence="3" id="KW-1185">Reference proteome</keyword>
<proteinExistence type="predicted"/>
<keyword evidence="2" id="KW-0282">Flagellum</keyword>
<protein>
    <submittedName>
        <fullName evidence="2">Flagellar hook-length control protein FliK</fullName>
    </submittedName>
</protein>
<feature type="domain" description="Flagellar hook-length control protein-like C-terminal" evidence="1">
    <location>
        <begin position="290"/>
        <end position="362"/>
    </location>
</feature>
<dbReference type="Gene3D" id="3.30.750.140">
    <property type="match status" value="1"/>
</dbReference>
<accession>A0A923HGN3</accession>
<gene>
    <name evidence="2" type="ORF">H8K32_06470</name>
</gene>
<comment type="caution">
    <text evidence="2">The sequence shown here is derived from an EMBL/GenBank/DDBJ whole genome shotgun (WGS) entry which is preliminary data.</text>
</comment>
<dbReference type="AlphaFoldDB" id="A0A923HGN3"/>
<evidence type="ECO:0000259" key="1">
    <source>
        <dbReference type="Pfam" id="PF02120"/>
    </source>
</evidence>
<sequence length="365" mass="39974">MSNRLDSTNNLIGTIEASSLTTLAKSAKQQLLLNLGEPGDAKDVKGQVLAKLADGSYQVQIGKVVANISLQKESQIGDIVDIRINPSSIPEEAGKATETSTLTTGKSLTNAASEIKAAQYQQAGTNNNPNLGSQQSSVTVLSNFSKLIDILLRPSENRQSLHASTSKPMLTELTELQDTQKVSTLLHKEISTSGVFYESHLADWVEGKKTIVDLSLEPQSQLPTLDNSYAGLKTGENSPYKELTQIIQQQFHTLENNSLRWQGELIAGQKIEFEIRRDNPQKKPNQPKDNNETYWQSEVRFTLPSLGAVATKIQLSGNHLSVTIDTDLEATEKALRAHAPEFAISMNAIGTTLDSFTVKYHDNDE</sequence>
<dbReference type="Proteomes" id="UP000634011">
    <property type="component" value="Unassembled WGS sequence"/>
</dbReference>
<evidence type="ECO:0000313" key="2">
    <source>
        <dbReference type="EMBL" id="MBC3861740.1"/>
    </source>
</evidence>
<reference evidence="2" key="1">
    <citation type="submission" date="2020-08" db="EMBL/GenBank/DDBJ databases">
        <title>Novel species isolated from subtropical streams in China.</title>
        <authorList>
            <person name="Lu H."/>
        </authorList>
    </citation>
    <scope>NUCLEOTIDE SEQUENCE</scope>
    <source>
        <strain evidence="2">KACC 12607</strain>
    </source>
</reference>
<keyword evidence="2" id="KW-0966">Cell projection</keyword>
<dbReference type="RefSeq" id="WP_186911659.1">
    <property type="nucleotide sequence ID" value="NZ_JACOFV010000004.1"/>
</dbReference>
<name>A0A923HGN3_9BURK</name>
<evidence type="ECO:0000313" key="3">
    <source>
        <dbReference type="Proteomes" id="UP000634011"/>
    </source>
</evidence>
<dbReference type="EMBL" id="JACOFV010000004">
    <property type="protein sequence ID" value="MBC3861740.1"/>
    <property type="molecule type" value="Genomic_DNA"/>
</dbReference>